<keyword evidence="1" id="KW-1133">Transmembrane helix</keyword>
<organism evidence="2 3">
    <name type="scientific">Candidatus Abyssobacteria bacterium SURF_17</name>
    <dbReference type="NCBI Taxonomy" id="2093361"/>
    <lineage>
        <taxon>Bacteria</taxon>
        <taxon>Pseudomonadati</taxon>
        <taxon>Candidatus Hydrogenedentota</taxon>
        <taxon>Candidatus Abyssobacteria</taxon>
    </lineage>
</organism>
<feature type="non-terminal residue" evidence="2">
    <location>
        <position position="337"/>
    </location>
</feature>
<accession>A0A419EV70</accession>
<evidence type="ECO:0000313" key="3">
    <source>
        <dbReference type="Proteomes" id="UP000285961"/>
    </source>
</evidence>
<feature type="transmembrane region" description="Helical" evidence="1">
    <location>
        <begin position="24"/>
        <end position="43"/>
    </location>
</feature>
<dbReference type="EMBL" id="QZKI01000093">
    <property type="protein sequence ID" value="RJP68226.1"/>
    <property type="molecule type" value="Genomic_DNA"/>
</dbReference>
<dbReference type="AlphaFoldDB" id="A0A419EV70"/>
<evidence type="ECO:0000313" key="2">
    <source>
        <dbReference type="EMBL" id="RJP68226.1"/>
    </source>
</evidence>
<keyword evidence="1" id="KW-0812">Transmembrane</keyword>
<proteinExistence type="predicted"/>
<dbReference type="Proteomes" id="UP000285961">
    <property type="component" value="Unassembled WGS sequence"/>
</dbReference>
<gene>
    <name evidence="2" type="ORF">C4532_13195</name>
</gene>
<feature type="transmembrane region" description="Helical" evidence="1">
    <location>
        <begin position="318"/>
        <end position="335"/>
    </location>
</feature>
<feature type="transmembrane region" description="Helical" evidence="1">
    <location>
        <begin position="126"/>
        <end position="145"/>
    </location>
</feature>
<feature type="transmembrane region" description="Helical" evidence="1">
    <location>
        <begin position="275"/>
        <end position="298"/>
    </location>
</feature>
<feature type="transmembrane region" description="Helical" evidence="1">
    <location>
        <begin position="92"/>
        <end position="119"/>
    </location>
</feature>
<keyword evidence="1" id="KW-0472">Membrane</keyword>
<sequence length="337" mass="37380">MRTIGERNDTGEGRQTSARLRLAADWYFIAAVLLSVLWCLAFSKVDLSFFAPYFFTDMGHQLCNFEGAFHGEILYRDFWENWAPGTFYLNALAFKIFCVSIYSTKLLLAIVTAGSAVLLYMVSRHVVPRPVALAITAISLLWGNSTLNVPYSGWFSNCFGLVALWAFAGYVTGERHRLTRLAFSGLALGLSFSCKQNVGSLGLLAISTAAALQAQINERNGRPEVSPASSGSRIFFSFLILLSLLVLVFVSGVVLPMSLWNTLYMADLRPAAQEFIVFFLPVWVLNCFVLVWGVRLTVRRPRGADLAALFREMAQAEVALAAGFAIVVAPWFIYFSR</sequence>
<reference evidence="2 3" key="1">
    <citation type="journal article" date="2017" name="ISME J.">
        <title>Energy and carbon metabolisms in a deep terrestrial subsurface fluid microbial community.</title>
        <authorList>
            <person name="Momper L."/>
            <person name="Jungbluth S.P."/>
            <person name="Lee M.D."/>
            <person name="Amend J.P."/>
        </authorList>
    </citation>
    <scope>NUCLEOTIDE SEQUENCE [LARGE SCALE GENOMIC DNA]</scope>
    <source>
        <strain evidence="2">SURF_17</strain>
    </source>
</reference>
<feature type="transmembrane region" description="Helical" evidence="1">
    <location>
        <begin position="151"/>
        <end position="171"/>
    </location>
</feature>
<feature type="transmembrane region" description="Helical" evidence="1">
    <location>
        <begin position="234"/>
        <end position="255"/>
    </location>
</feature>
<evidence type="ECO:0000256" key="1">
    <source>
        <dbReference type="SAM" id="Phobius"/>
    </source>
</evidence>
<protein>
    <submittedName>
        <fullName evidence="2">Uncharacterized protein</fullName>
    </submittedName>
</protein>
<name>A0A419EV70_9BACT</name>
<comment type="caution">
    <text evidence="2">The sequence shown here is derived from an EMBL/GenBank/DDBJ whole genome shotgun (WGS) entry which is preliminary data.</text>
</comment>